<evidence type="ECO:0000256" key="8">
    <source>
        <dbReference type="ARBA" id="ARBA00023136"/>
    </source>
</evidence>
<dbReference type="AlphaFoldDB" id="A0A9P1H827"/>
<evidence type="ECO:0000256" key="12">
    <source>
        <dbReference type="RuleBase" id="RU000363"/>
    </source>
</evidence>
<dbReference type="GO" id="GO:0016020">
    <property type="term" value="C:membrane"/>
    <property type="evidence" value="ECO:0007669"/>
    <property type="project" value="UniProtKB-SubCell"/>
</dbReference>
<keyword evidence="15" id="KW-1185">Reference proteome</keyword>
<dbReference type="PANTHER" id="PTHR24322">
    <property type="entry name" value="PKSB"/>
    <property type="match status" value="1"/>
</dbReference>
<dbReference type="GO" id="GO:0052650">
    <property type="term" value="F:all-trans-retinol dehydrogenase (NADP+) activity"/>
    <property type="evidence" value="ECO:0007669"/>
    <property type="project" value="UniProtKB-ARBA"/>
</dbReference>
<evidence type="ECO:0000256" key="11">
    <source>
        <dbReference type="ARBA" id="ARBA00082544"/>
    </source>
</evidence>
<evidence type="ECO:0000313" key="14">
    <source>
        <dbReference type="EMBL" id="CAI4217772.1"/>
    </source>
</evidence>
<keyword evidence="4" id="KW-0521">NADP</keyword>
<comment type="similarity">
    <text evidence="2 12">Belongs to the short-chain dehydrogenases/reductases (SDR) family.</text>
</comment>
<dbReference type="PRINTS" id="PR00080">
    <property type="entry name" value="SDRFAMILY"/>
</dbReference>
<evidence type="ECO:0000256" key="2">
    <source>
        <dbReference type="ARBA" id="ARBA00006484"/>
    </source>
</evidence>
<evidence type="ECO:0000256" key="1">
    <source>
        <dbReference type="ARBA" id="ARBA00004141"/>
    </source>
</evidence>
<dbReference type="OrthoDB" id="10253736at2759"/>
<evidence type="ECO:0000256" key="6">
    <source>
        <dbReference type="ARBA" id="ARBA00023002"/>
    </source>
</evidence>
<dbReference type="InterPro" id="IPR020904">
    <property type="entry name" value="Sc_DH/Rdtase_CS"/>
</dbReference>
<evidence type="ECO:0000256" key="3">
    <source>
        <dbReference type="ARBA" id="ARBA00022692"/>
    </source>
</evidence>
<accession>A0A9P1H827</accession>
<dbReference type="FunFam" id="3.40.50.720:FF:000131">
    <property type="entry name" value="Short-chain dehydrogenase/reductase 3"/>
    <property type="match status" value="1"/>
</dbReference>
<keyword evidence="6" id="KW-0560">Oxidoreductase</keyword>
<organism evidence="14 15">
    <name type="scientific">Parascedosporium putredinis</name>
    <dbReference type="NCBI Taxonomy" id="1442378"/>
    <lineage>
        <taxon>Eukaryota</taxon>
        <taxon>Fungi</taxon>
        <taxon>Dikarya</taxon>
        <taxon>Ascomycota</taxon>
        <taxon>Pezizomycotina</taxon>
        <taxon>Sordariomycetes</taxon>
        <taxon>Hypocreomycetidae</taxon>
        <taxon>Microascales</taxon>
        <taxon>Microascaceae</taxon>
        <taxon>Parascedosporium</taxon>
    </lineage>
</organism>
<comment type="subcellular location">
    <subcellularLocation>
        <location evidence="1">Membrane</location>
        <topology evidence="1">Multi-pass membrane protein</topology>
    </subcellularLocation>
</comment>
<keyword evidence="3" id="KW-0812">Transmembrane</keyword>
<reference evidence="14" key="1">
    <citation type="submission" date="2022-11" db="EMBL/GenBank/DDBJ databases">
        <authorList>
            <person name="Scott C."/>
            <person name="Bruce N."/>
        </authorList>
    </citation>
    <scope>NUCLEOTIDE SEQUENCE</scope>
</reference>
<feature type="signal peptide" evidence="13">
    <location>
        <begin position="1"/>
        <end position="21"/>
    </location>
</feature>
<dbReference type="InterPro" id="IPR002347">
    <property type="entry name" value="SDR_fam"/>
</dbReference>
<sequence length="316" mass="33823">MLPIFSGAALAFLGLAPQTLLDQVFSLLPTSLSGEQGGQRCALNNWRLTGHPGWEWEKEVAVVTGGCSGIGKEVVLGLVANGVRVAILDVQPLPKDLEAIDAVHYWACDISSPAAVKAAADEIRSTLGNPSILINNAGMAFKDTILDASPDRIQKIVSVNLVALWWTTREFLPAMITANKGHIFTVASMASYVAMPMSAHYAATKSGALSFHEALRSEIKHMYKAPGVLTTAVHPMWVKTDMTAPHAEDIERHHGPMMMASDIANPIVKQVLDRRGGHLLIPGSGGLASGFRGFPSWLQEAILDRIGKNTAAFKGS</sequence>
<dbReference type="SUPFAM" id="SSF51735">
    <property type="entry name" value="NAD(P)-binding Rossmann-fold domains"/>
    <property type="match status" value="1"/>
</dbReference>
<dbReference type="Gene3D" id="3.40.50.720">
    <property type="entry name" value="NAD(P)-binding Rossmann-like Domain"/>
    <property type="match status" value="1"/>
</dbReference>
<dbReference type="Proteomes" id="UP000838763">
    <property type="component" value="Unassembled WGS sequence"/>
</dbReference>
<dbReference type="PANTHER" id="PTHR24322:SF736">
    <property type="entry name" value="RETINOL DEHYDROGENASE 10"/>
    <property type="match status" value="1"/>
</dbReference>
<dbReference type="PRINTS" id="PR00081">
    <property type="entry name" value="GDHRDH"/>
</dbReference>
<evidence type="ECO:0000256" key="4">
    <source>
        <dbReference type="ARBA" id="ARBA00022857"/>
    </source>
</evidence>
<evidence type="ECO:0000256" key="5">
    <source>
        <dbReference type="ARBA" id="ARBA00022989"/>
    </source>
</evidence>
<proteinExistence type="inferred from homology"/>
<keyword evidence="13" id="KW-0732">Signal</keyword>
<evidence type="ECO:0000256" key="9">
    <source>
        <dbReference type="ARBA" id="ARBA00059620"/>
    </source>
</evidence>
<feature type="chain" id="PRO_5040381547" description="Short-chain dehydrogenase/reductase 3" evidence="13">
    <location>
        <begin position="22"/>
        <end position="316"/>
    </location>
</feature>
<keyword evidence="5" id="KW-1133">Transmembrane helix</keyword>
<dbReference type="PROSITE" id="PS00061">
    <property type="entry name" value="ADH_SHORT"/>
    <property type="match status" value="1"/>
</dbReference>
<keyword evidence="7" id="KW-0443">Lipid metabolism</keyword>
<dbReference type="Pfam" id="PF00106">
    <property type="entry name" value="adh_short"/>
    <property type="match status" value="1"/>
</dbReference>
<name>A0A9P1H827_9PEZI</name>
<dbReference type="InterPro" id="IPR036291">
    <property type="entry name" value="NAD(P)-bd_dom_sf"/>
</dbReference>
<dbReference type="EMBL" id="CALLCH030000017">
    <property type="protein sequence ID" value="CAI4217772.1"/>
    <property type="molecule type" value="Genomic_DNA"/>
</dbReference>
<comment type="function">
    <text evidence="9">Catalyzes the reduction of all-trans-retinal to all-trans-retinol in the presence of NADPH.</text>
</comment>
<keyword evidence="8" id="KW-0472">Membrane</keyword>
<gene>
    <name evidence="14" type="ORF">PPNO1_LOCUS7374</name>
</gene>
<protein>
    <recommendedName>
        <fullName evidence="10">Short-chain dehydrogenase/reductase 3</fullName>
    </recommendedName>
    <alternativeName>
        <fullName evidence="11">Retinal short-chain dehydrogenase/reductase 1</fullName>
    </alternativeName>
</protein>
<evidence type="ECO:0000256" key="7">
    <source>
        <dbReference type="ARBA" id="ARBA00023098"/>
    </source>
</evidence>
<evidence type="ECO:0000256" key="10">
    <source>
        <dbReference type="ARBA" id="ARBA00068717"/>
    </source>
</evidence>
<comment type="caution">
    <text evidence="14">The sequence shown here is derived from an EMBL/GenBank/DDBJ whole genome shotgun (WGS) entry which is preliminary data.</text>
</comment>
<evidence type="ECO:0000313" key="15">
    <source>
        <dbReference type="Proteomes" id="UP000838763"/>
    </source>
</evidence>
<evidence type="ECO:0000256" key="13">
    <source>
        <dbReference type="SAM" id="SignalP"/>
    </source>
</evidence>